<sequence>MNTEQDISRMEDALVSLRSVVERMQEWSEGCSCDLERDRKERLDELLVAMKEDAAVFQQAVSVIRSLCSE</sequence>
<comment type="caution">
    <text evidence="1">The sequence shown here is derived from an EMBL/GenBank/DDBJ whole genome shotgun (WGS) entry which is preliminary data.</text>
</comment>
<dbReference type="EMBL" id="JADGII010000002">
    <property type="protein sequence ID" value="MBF0635847.1"/>
    <property type="molecule type" value="Genomic_DNA"/>
</dbReference>
<reference evidence="1 2" key="1">
    <citation type="journal article" date="2020" name="Microorganisms">
        <title>Simultaneous Genome Sequencing of Prosthecochloris ethylica and Desulfuromonas acetoxidans within a Syntrophic Mixture Reveals Unique Pili and Protein Interactions.</title>
        <authorList>
            <person name="Kyndt J.A."/>
            <person name="Van Beeumen J.J."/>
            <person name="Meyer T.E."/>
        </authorList>
    </citation>
    <scope>NUCLEOTIDE SEQUENCE [LARGE SCALE GENOMIC DNA]</scope>
    <source>
        <strain evidence="1 2">N3</strain>
    </source>
</reference>
<keyword evidence="2" id="KW-1185">Reference proteome</keyword>
<organism evidence="1 2">
    <name type="scientific">Prosthecochloris ethylica</name>
    <dbReference type="NCBI Taxonomy" id="2743976"/>
    <lineage>
        <taxon>Bacteria</taxon>
        <taxon>Pseudomonadati</taxon>
        <taxon>Chlorobiota</taxon>
        <taxon>Chlorobiia</taxon>
        <taxon>Chlorobiales</taxon>
        <taxon>Chlorobiaceae</taxon>
        <taxon>Prosthecochloris</taxon>
    </lineage>
</organism>
<proteinExistence type="predicted"/>
<dbReference type="RefSeq" id="WP_175187143.1">
    <property type="nucleotide sequence ID" value="NZ_JABVZQ010000004.1"/>
</dbReference>
<gene>
    <name evidence="1" type="ORF">INT08_01440</name>
</gene>
<evidence type="ECO:0000313" key="1">
    <source>
        <dbReference type="EMBL" id="MBF0635847.1"/>
    </source>
</evidence>
<protein>
    <submittedName>
        <fullName evidence="1">Uncharacterized protein</fullName>
    </submittedName>
</protein>
<evidence type="ECO:0000313" key="2">
    <source>
        <dbReference type="Proteomes" id="UP000619838"/>
    </source>
</evidence>
<name>A0ABR9XPB3_9CHLB</name>
<accession>A0ABR9XPB3</accession>
<dbReference type="Proteomes" id="UP000619838">
    <property type="component" value="Unassembled WGS sequence"/>
</dbReference>